<name>A0A841GHB1_9GAMM</name>
<dbReference type="GO" id="GO:0003955">
    <property type="term" value="F:NAD(P)H dehydrogenase (quinone) activity"/>
    <property type="evidence" value="ECO:0007669"/>
    <property type="project" value="TreeGrafter"/>
</dbReference>
<proteinExistence type="predicted"/>
<dbReference type="AlphaFoldDB" id="A0A841GHB1"/>
<evidence type="ECO:0000313" key="4">
    <source>
        <dbReference type="Proteomes" id="UP000585721"/>
    </source>
</evidence>
<dbReference type="Pfam" id="PF02525">
    <property type="entry name" value="Flavodoxin_2"/>
    <property type="match status" value="1"/>
</dbReference>
<organism evidence="3 4">
    <name type="scientific">Tolumonas osonensis</name>
    <dbReference type="NCBI Taxonomy" id="675874"/>
    <lineage>
        <taxon>Bacteria</taxon>
        <taxon>Pseudomonadati</taxon>
        <taxon>Pseudomonadota</taxon>
        <taxon>Gammaproteobacteria</taxon>
        <taxon>Aeromonadales</taxon>
        <taxon>Aeromonadaceae</taxon>
        <taxon>Tolumonas</taxon>
    </lineage>
</organism>
<reference evidence="3 4" key="1">
    <citation type="submission" date="2020-08" db="EMBL/GenBank/DDBJ databases">
        <title>Genomic Encyclopedia of Type Strains, Phase IV (KMG-IV): sequencing the most valuable type-strain genomes for metagenomic binning, comparative biology and taxonomic classification.</title>
        <authorList>
            <person name="Goeker M."/>
        </authorList>
    </citation>
    <scope>NUCLEOTIDE SEQUENCE [LARGE SCALE GENOMIC DNA]</scope>
    <source>
        <strain evidence="3 4">DSM 22975</strain>
    </source>
</reference>
<comment type="caution">
    <text evidence="3">The sequence shown here is derived from an EMBL/GenBank/DDBJ whole genome shotgun (WGS) entry which is preliminary data.</text>
</comment>
<sequence>MKRILIIFAHPGYHRSHANRAMLKALKGLEDVKVHDLYQNYPNMFIDVAREQRMLRDYDIIIFQHPIYWYSCPAILKEWMEQVLEYGYAFGPDGNALKHKYLMAAVTTGGSEASYSTTGHNHHPITDYLLPIQQSGLMCGMRWLPPFVVYGYHSVNDPDYLKMKGQQYRRLLTALRDEAFTPQQLHNATYLTDLLKEL</sequence>
<dbReference type="Proteomes" id="UP000585721">
    <property type="component" value="Unassembled WGS sequence"/>
</dbReference>
<dbReference type="InterPro" id="IPR029039">
    <property type="entry name" value="Flavoprotein-like_sf"/>
</dbReference>
<gene>
    <name evidence="3" type="ORF">HNR75_002914</name>
</gene>
<dbReference type="PANTHER" id="PTHR47307:SF1">
    <property type="entry name" value="GLUTATHIONE-REGULATED POTASSIUM-EFFLUX SYSTEM ANCILLARY PROTEIN KEFG"/>
    <property type="match status" value="1"/>
</dbReference>
<accession>A0A841GHB1</accession>
<dbReference type="InterPro" id="IPR046980">
    <property type="entry name" value="KefG/KefF"/>
</dbReference>
<dbReference type="RefSeq" id="WP_188027682.1">
    <property type="nucleotide sequence ID" value="NZ_JACHGR010000011.1"/>
</dbReference>
<dbReference type="InterPro" id="IPR003680">
    <property type="entry name" value="Flavodoxin_fold"/>
</dbReference>
<dbReference type="SUPFAM" id="SSF52218">
    <property type="entry name" value="Flavoproteins"/>
    <property type="match status" value="1"/>
</dbReference>
<dbReference type="GO" id="GO:0009055">
    <property type="term" value="F:electron transfer activity"/>
    <property type="evidence" value="ECO:0007669"/>
    <property type="project" value="TreeGrafter"/>
</dbReference>
<evidence type="ECO:0000313" key="3">
    <source>
        <dbReference type="EMBL" id="MBB6056967.1"/>
    </source>
</evidence>
<evidence type="ECO:0000256" key="1">
    <source>
        <dbReference type="ARBA" id="ARBA00023002"/>
    </source>
</evidence>
<dbReference type="PANTHER" id="PTHR47307">
    <property type="entry name" value="GLUTATHIONE-REGULATED POTASSIUM-EFFLUX SYSTEM ANCILLARY PROTEIN KEFG"/>
    <property type="match status" value="1"/>
</dbReference>
<evidence type="ECO:0000259" key="2">
    <source>
        <dbReference type="Pfam" id="PF02525"/>
    </source>
</evidence>
<dbReference type="GO" id="GO:0010181">
    <property type="term" value="F:FMN binding"/>
    <property type="evidence" value="ECO:0007669"/>
    <property type="project" value="TreeGrafter"/>
</dbReference>
<keyword evidence="1" id="KW-0560">Oxidoreductase</keyword>
<feature type="domain" description="Flavodoxin-like fold" evidence="2">
    <location>
        <begin position="2"/>
        <end position="170"/>
    </location>
</feature>
<keyword evidence="4" id="KW-1185">Reference proteome</keyword>
<protein>
    <submittedName>
        <fullName evidence="3">Glutathione-regulated potassium-efflux system ancillary protein KefG</fullName>
    </submittedName>
</protein>
<dbReference type="EMBL" id="JACHGR010000011">
    <property type="protein sequence ID" value="MBB6056967.1"/>
    <property type="molecule type" value="Genomic_DNA"/>
</dbReference>
<dbReference type="Gene3D" id="3.40.50.360">
    <property type="match status" value="1"/>
</dbReference>